<reference evidence="5 6" key="1">
    <citation type="journal article" date="2013" name="PLoS ONE">
        <title>Poles Apart: Arctic and Antarctic Octadecabacter strains Share High Genome Plasticity and a New Type of Xanthorhodopsin.</title>
        <authorList>
            <person name="Vollmers J."/>
            <person name="Voget S."/>
            <person name="Dietrich S."/>
            <person name="Gollnow K."/>
            <person name="Smits M."/>
            <person name="Meyer K."/>
            <person name="Brinkhoff T."/>
            <person name="Simon M."/>
            <person name="Daniel R."/>
        </authorList>
    </citation>
    <scope>NUCLEOTIDE SEQUENCE [LARGE SCALE GENOMIC DNA]</scope>
    <source>
        <strain evidence="5 6">307</strain>
    </source>
</reference>
<evidence type="ECO:0000256" key="3">
    <source>
        <dbReference type="ARBA" id="ARBA00022777"/>
    </source>
</evidence>
<feature type="domain" description="Carbohydrate kinase PfkB" evidence="4">
    <location>
        <begin position="1"/>
        <end position="294"/>
    </location>
</feature>
<dbReference type="HOGENOM" id="CLU_027634_8_0_5"/>
<dbReference type="PANTHER" id="PTHR43085">
    <property type="entry name" value="HEXOKINASE FAMILY MEMBER"/>
    <property type="match status" value="1"/>
</dbReference>
<dbReference type="GO" id="GO:0008673">
    <property type="term" value="F:2-dehydro-3-deoxygluconokinase activity"/>
    <property type="evidence" value="ECO:0007669"/>
    <property type="project" value="TreeGrafter"/>
</dbReference>
<dbReference type="OrthoDB" id="9776822at2"/>
<dbReference type="Gene3D" id="3.40.1190.20">
    <property type="match status" value="1"/>
</dbReference>
<proteinExistence type="inferred from homology"/>
<comment type="similarity">
    <text evidence="1">Belongs to the carbohydrate kinase PfkB family.</text>
</comment>
<dbReference type="SUPFAM" id="SSF53613">
    <property type="entry name" value="Ribokinase-like"/>
    <property type="match status" value="1"/>
</dbReference>
<evidence type="ECO:0000313" key="6">
    <source>
        <dbReference type="Proteomes" id="UP000005307"/>
    </source>
</evidence>
<accession>M9R0N2</accession>
<dbReference type="Proteomes" id="UP000005307">
    <property type="component" value="Chromosome"/>
</dbReference>
<keyword evidence="3 5" id="KW-0418">Kinase</keyword>
<dbReference type="AlphaFoldDB" id="M9R0N2"/>
<dbReference type="GO" id="GO:0006974">
    <property type="term" value="P:DNA damage response"/>
    <property type="evidence" value="ECO:0007669"/>
    <property type="project" value="TreeGrafter"/>
</dbReference>
<sequence length="300" mass="31795">MTRILAIGECMVEMAPTDVAGTYKMGFAGDTMNTAWYLRRLLGTDHQVDYFSAVGTDSASDQMLDFLEEASIGTDHIARSPNWTVGLYIIQLNEGERSFSYWRGQSAARTLAQDDTLLENALMGADVAFFSGITVAILPKGDRDRFLAILAAFKAAGGTVVFDPNLRPKLWKSKEDMTSAIMQAAAVSSISLPSHEDEAEWFGDTDSLATAARYAKAGARTVLVKNGPAEILIHADNTVTTLSPEKIAAVVDTTAAGDSFNAGYLAAIVQGASEMEAAAAGAVLAGKVIRSRGALVAKAT</sequence>
<dbReference type="GO" id="GO:0042840">
    <property type="term" value="P:D-glucuronate catabolic process"/>
    <property type="evidence" value="ECO:0007669"/>
    <property type="project" value="TreeGrafter"/>
</dbReference>
<dbReference type="InterPro" id="IPR011611">
    <property type="entry name" value="PfkB_dom"/>
</dbReference>
<keyword evidence="2" id="KW-0808">Transferase</keyword>
<dbReference type="eggNOG" id="COG0524">
    <property type="taxonomic scope" value="Bacteria"/>
</dbReference>
<organism evidence="5 6">
    <name type="scientific">Octadecabacter antarcticus 307</name>
    <dbReference type="NCBI Taxonomy" id="391626"/>
    <lineage>
        <taxon>Bacteria</taxon>
        <taxon>Pseudomonadati</taxon>
        <taxon>Pseudomonadota</taxon>
        <taxon>Alphaproteobacteria</taxon>
        <taxon>Rhodobacterales</taxon>
        <taxon>Roseobacteraceae</taxon>
        <taxon>Octadecabacter</taxon>
    </lineage>
</organism>
<keyword evidence="6" id="KW-1185">Reference proteome</keyword>
<dbReference type="KEGG" id="oat:OAN307_c00310"/>
<dbReference type="PROSITE" id="PS00584">
    <property type="entry name" value="PFKB_KINASES_2"/>
    <property type="match status" value="1"/>
</dbReference>
<protein>
    <submittedName>
        <fullName evidence="5">Putative 2-dehydro-3-deoxygluconokinase</fullName>
    </submittedName>
</protein>
<evidence type="ECO:0000256" key="2">
    <source>
        <dbReference type="ARBA" id="ARBA00022679"/>
    </source>
</evidence>
<dbReference type="InterPro" id="IPR050306">
    <property type="entry name" value="PfkB_Carbo_kinase"/>
</dbReference>
<dbReference type="GO" id="GO:0019698">
    <property type="term" value="P:D-galacturonate catabolic process"/>
    <property type="evidence" value="ECO:0007669"/>
    <property type="project" value="TreeGrafter"/>
</dbReference>
<evidence type="ECO:0000313" key="5">
    <source>
        <dbReference type="EMBL" id="AGI65807.1"/>
    </source>
</evidence>
<evidence type="ECO:0000259" key="4">
    <source>
        <dbReference type="Pfam" id="PF00294"/>
    </source>
</evidence>
<evidence type="ECO:0000256" key="1">
    <source>
        <dbReference type="ARBA" id="ARBA00010688"/>
    </source>
</evidence>
<dbReference type="InterPro" id="IPR002173">
    <property type="entry name" value="Carboh/pur_kinase_PfkB_CS"/>
</dbReference>
<dbReference type="CDD" id="cd01166">
    <property type="entry name" value="KdgK"/>
    <property type="match status" value="1"/>
</dbReference>
<dbReference type="PANTHER" id="PTHR43085:SF15">
    <property type="entry name" value="2-DEHYDRO-3-DEOXYGLUCONOKINASE"/>
    <property type="match status" value="1"/>
</dbReference>
<dbReference type="EMBL" id="CP003740">
    <property type="protein sequence ID" value="AGI65807.1"/>
    <property type="molecule type" value="Genomic_DNA"/>
</dbReference>
<dbReference type="Pfam" id="PF00294">
    <property type="entry name" value="PfkB"/>
    <property type="match status" value="1"/>
</dbReference>
<dbReference type="InterPro" id="IPR029056">
    <property type="entry name" value="Ribokinase-like"/>
</dbReference>
<gene>
    <name evidence="5" type="ORF">OAN307_c00310</name>
</gene>
<dbReference type="GO" id="GO:0005829">
    <property type="term" value="C:cytosol"/>
    <property type="evidence" value="ECO:0007669"/>
    <property type="project" value="TreeGrafter"/>
</dbReference>
<dbReference type="STRING" id="391626.OAN307_c00310"/>
<name>M9R0N2_9RHOB</name>
<dbReference type="RefSeq" id="WP_015497871.1">
    <property type="nucleotide sequence ID" value="NC_020911.1"/>
</dbReference>